<comment type="caution">
    <text evidence="1">The sequence shown here is derived from an EMBL/GenBank/DDBJ whole genome shotgun (WGS) entry which is preliminary data.</text>
</comment>
<name>A0A829X1D0_GLUOY</name>
<organism evidence="1 2">
    <name type="scientific">Gluconobacter oxydans NBRC 3293</name>
    <dbReference type="NCBI Taxonomy" id="1315969"/>
    <lineage>
        <taxon>Bacteria</taxon>
        <taxon>Pseudomonadati</taxon>
        <taxon>Pseudomonadota</taxon>
        <taxon>Alphaproteobacteria</taxon>
        <taxon>Acetobacterales</taxon>
        <taxon>Acetobacteraceae</taxon>
        <taxon>Gluconobacter</taxon>
    </lineage>
</organism>
<sequence length="39" mass="4288">MVFSVQGRGLSGWPFAGKEPDAGHDVRCDGSCRGRWHDL</sequence>
<dbReference type="Proteomes" id="UP000484858">
    <property type="component" value="Unassembled WGS sequence"/>
</dbReference>
<evidence type="ECO:0000313" key="1">
    <source>
        <dbReference type="EMBL" id="GEM16667.1"/>
    </source>
</evidence>
<accession>A0A829X1D0</accession>
<protein>
    <submittedName>
        <fullName evidence="1">Uncharacterized protein</fullName>
    </submittedName>
</protein>
<reference evidence="1 2" key="1">
    <citation type="submission" date="2013-04" db="EMBL/GenBank/DDBJ databases">
        <title>Gluconobacter oxydans NBRC 3293 whole genome sequence.</title>
        <authorList>
            <person name="Matsutani M."/>
            <person name="Yakushi T."/>
            <person name="Matsushita K."/>
        </authorList>
    </citation>
    <scope>NUCLEOTIDE SEQUENCE [LARGE SCALE GENOMIC DNA]</scope>
    <source>
        <strain evidence="1 2">NBRC 3293</strain>
    </source>
</reference>
<dbReference type="AlphaFoldDB" id="A0A829X1D0"/>
<evidence type="ECO:0000313" key="2">
    <source>
        <dbReference type="Proteomes" id="UP000484858"/>
    </source>
</evidence>
<proteinExistence type="predicted"/>
<dbReference type="EMBL" id="BARJ01000006">
    <property type="protein sequence ID" value="GEM16667.1"/>
    <property type="molecule type" value="Genomic_DNA"/>
</dbReference>
<gene>
    <name evidence="1" type="ORF">NBRC3293_1164</name>
</gene>